<keyword evidence="5" id="KW-1185">Reference proteome</keyword>
<dbReference type="AlphaFoldDB" id="A0A3A4KDA0"/>
<evidence type="ECO:0000259" key="3">
    <source>
        <dbReference type="PROSITE" id="PS50006"/>
    </source>
</evidence>
<dbReference type="RefSeq" id="WP_120038768.1">
    <property type="nucleotide sequence ID" value="NZ_QZFU01000013.1"/>
</dbReference>
<dbReference type="EMBL" id="QZFU01000013">
    <property type="protein sequence ID" value="RJO78413.1"/>
    <property type="molecule type" value="Genomic_DNA"/>
</dbReference>
<dbReference type="OrthoDB" id="5111283at2"/>
<dbReference type="InterPro" id="IPR000253">
    <property type="entry name" value="FHA_dom"/>
</dbReference>
<dbReference type="Pfam" id="PF00498">
    <property type="entry name" value="FHA"/>
    <property type="match status" value="1"/>
</dbReference>
<accession>A0A3A4KDA0</accession>
<dbReference type="InterPro" id="IPR050923">
    <property type="entry name" value="Cell_Proc_Reg/RNA_Proc"/>
</dbReference>
<feature type="region of interest" description="Disordered" evidence="2">
    <location>
        <begin position="60"/>
        <end position="121"/>
    </location>
</feature>
<dbReference type="PANTHER" id="PTHR23308">
    <property type="entry name" value="NUCLEAR INHIBITOR OF PROTEIN PHOSPHATASE-1"/>
    <property type="match status" value="1"/>
</dbReference>
<dbReference type="CDD" id="cd00060">
    <property type="entry name" value="FHA"/>
    <property type="match status" value="1"/>
</dbReference>
<protein>
    <submittedName>
        <fullName evidence="4">FHA domain-containing protein</fullName>
    </submittedName>
</protein>
<dbReference type="PROSITE" id="PS50006">
    <property type="entry name" value="FHA_DOMAIN"/>
    <property type="match status" value="1"/>
</dbReference>
<evidence type="ECO:0000313" key="5">
    <source>
        <dbReference type="Proteomes" id="UP000266677"/>
    </source>
</evidence>
<name>A0A3A4KDA0_9NOCA</name>
<reference evidence="4 5" key="1">
    <citation type="submission" date="2018-09" db="EMBL/GenBank/DDBJ databases">
        <title>YIM PH21274 draft genome.</title>
        <authorList>
            <person name="Miao C."/>
        </authorList>
    </citation>
    <scope>NUCLEOTIDE SEQUENCE [LARGE SCALE GENOMIC DNA]</scope>
    <source>
        <strain evidence="4 5">YIM PH 21724</strain>
    </source>
</reference>
<comment type="caution">
    <text evidence="4">The sequence shown here is derived from an EMBL/GenBank/DDBJ whole genome shotgun (WGS) entry which is preliminary data.</text>
</comment>
<dbReference type="Gene3D" id="2.60.200.20">
    <property type="match status" value="1"/>
</dbReference>
<dbReference type="SMART" id="SM00240">
    <property type="entry name" value="FHA"/>
    <property type="match status" value="1"/>
</dbReference>
<sequence length="264" mass="27257">MICPDGHDSLATDYCDVCGAPLAVVAAPTVAAAILACPACGSPASGRFCEVCGFDSALPAPESSTPRGELAELSSVARESLSPPTGTGQGGAESSAAQSRVDPSSLASREPIEPSETVVAQPSPVQHWVATIFADREFYDRVLARKGPDADRVEFPTFYPQRRITLGEGQALIGKRSVSQGLTPEIDLGIPPADAGVSRAHATLLVTGERLTVTDLGSTNGTSLNGSEELIPARTAVPLSDGDRIHLGGWTTIVVSRDSAAPLL</sequence>
<dbReference type="SUPFAM" id="SSF49879">
    <property type="entry name" value="SMAD/FHA domain"/>
    <property type="match status" value="1"/>
</dbReference>
<evidence type="ECO:0000313" key="4">
    <source>
        <dbReference type="EMBL" id="RJO78413.1"/>
    </source>
</evidence>
<keyword evidence="1" id="KW-0597">Phosphoprotein</keyword>
<proteinExistence type="predicted"/>
<dbReference type="Proteomes" id="UP000266677">
    <property type="component" value="Unassembled WGS sequence"/>
</dbReference>
<dbReference type="InterPro" id="IPR008984">
    <property type="entry name" value="SMAD_FHA_dom_sf"/>
</dbReference>
<organism evidence="4 5">
    <name type="scientific">Nocardia panacis</name>
    <dbReference type="NCBI Taxonomy" id="2340916"/>
    <lineage>
        <taxon>Bacteria</taxon>
        <taxon>Bacillati</taxon>
        <taxon>Actinomycetota</taxon>
        <taxon>Actinomycetes</taxon>
        <taxon>Mycobacteriales</taxon>
        <taxon>Nocardiaceae</taxon>
        <taxon>Nocardia</taxon>
    </lineage>
</organism>
<gene>
    <name evidence="4" type="ORF">D5S18_05840</name>
</gene>
<feature type="compositionally biased region" description="Polar residues" evidence="2">
    <location>
        <begin position="95"/>
        <end position="107"/>
    </location>
</feature>
<evidence type="ECO:0000256" key="1">
    <source>
        <dbReference type="ARBA" id="ARBA00022553"/>
    </source>
</evidence>
<evidence type="ECO:0000256" key="2">
    <source>
        <dbReference type="SAM" id="MobiDB-lite"/>
    </source>
</evidence>
<feature type="domain" description="FHA" evidence="3">
    <location>
        <begin position="171"/>
        <end position="229"/>
    </location>
</feature>